<dbReference type="STRING" id="400092.PKOR_22685"/>
<dbReference type="AlphaFoldDB" id="A0A0E3ZJL4"/>
<dbReference type="KEGG" id="pko:PKOR_22685"/>
<name>A0A0E3ZJL4_9BACT</name>
<dbReference type="Gene3D" id="1.10.490.110">
    <property type="entry name" value="Uncharacterized conserved protein DUF2267"/>
    <property type="match status" value="1"/>
</dbReference>
<dbReference type="RefSeq" id="WP_046313688.1">
    <property type="nucleotide sequence ID" value="NZ_CBCSCY010000065.1"/>
</dbReference>
<keyword evidence="2" id="KW-1185">Reference proteome</keyword>
<dbReference type="InterPro" id="IPR018727">
    <property type="entry name" value="DUF2267"/>
</dbReference>
<evidence type="ECO:0000313" key="1">
    <source>
        <dbReference type="EMBL" id="AKD05339.1"/>
    </source>
</evidence>
<evidence type="ECO:0008006" key="3">
    <source>
        <dbReference type="Google" id="ProtNLM"/>
    </source>
</evidence>
<dbReference type="InterPro" id="IPR038282">
    <property type="entry name" value="DUF2267_sf"/>
</dbReference>
<accession>A0A0E3ZJL4</accession>
<reference evidence="1 2" key="1">
    <citation type="journal article" date="2015" name="Sci. Rep.">
        <title>Unraveling adaptation of Pontibacter korlensis to radiation and infertility in desert through complete genome and comparative transcriptomic analysis.</title>
        <authorList>
            <person name="Dai J."/>
            <person name="Dai W."/>
            <person name="Qiu C."/>
            <person name="Yang Z."/>
            <person name="Zhang Y."/>
            <person name="Zhou M."/>
            <person name="Zhang L."/>
            <person name="Fang C."/>
            <person name="Gao Q."/>
            <person name="Yang Q."/>
            <person name="Li X."/>
            <person name="Wang Z."/>
            <person name="Wang Z."/>
            <person name="Jia Z."/>
            <person name="Chen X."/>
        </authorList>
    </citation>
    <scope>NUCLEOTIDE SEQUENCE [LARGE SCALE GENOMIC DNA]</scope>
    <source>
        <strain evidence="1 2">X14-1T</strain>
    </source>
</reference>
<organism evidence="1 2">
    <name type="scientific">Pontibacter korlensis</name>
    <dbReference type="NCBI Taxonomy" id="400092"/>
    <lineage>
        <taxon>Bacteria</taxon>
        <taxon>Pseudomonadati</taxon>
        <taxon>Bacteroidota</taxon>
        <taxon>Cytophagia</taxon>
        <taxon>Cytophagales</taxon>
        <taxon>Hymenobacteraceae</taxon>
        <taxon>Pontibacter</taxon>
    </lineage>
</organism>
<dbReference type="HOGENOM" id="CLU_112438_1_0_10"/>
<sequence>MANFEKFAQEANEYIRQLANDLGHPEAVGQTYILLRAVLHTLRDHIVISESFHMLSQLPMFLKGVYVEHWEYTEKPLQLQTLEEFKDAVKQEQAQLGEQQFDWGQHTEDLISMVLSSLGTRYLTEGQLQHIATQMPKEVQALFPVQAEGGE</sequence>
<dbReference type="EMBL" id="CP009621">
    <property type="protein sequence ID" value="AKD05339.1"/>
    <property type="molecule type" value="Genomic_DNA"/>
</dbReference>
<evidence type="ECO:0000313" key="2">
    <source>
        <dbReference type="Proteomes" id="UP000033109"/>
    </source>
</evidence>
<protein>
    <recommendedName>
        <fullName evidence="3">DUF2267 domain-containing protein</fullName>
    </recommendedName>
</protein>
<proteinExistence type="predicted"/>
<dbReference type="OrthoDB" id="1437314at2"/>
<dbReference type="Proteomes" id="UP000033109">
    <property type="component" value="Chromosome"/>
</dbReference>
<dbReference type="PATRIC" id="fig|400092.3.peg.4992"/>
<gene>
    <name evidence="1" type="ORF">PKOR_22685</name>
</gene>
<dbReference type="Pfam" id="PF10025">
    <property type="entry name" value="DUF2267"/>
    <property type="match status" value="1"/>
</dbReference>